<dbReference type="PIRSF" id="PIRSF000390">
    <property type="entry name" value="PLP_StrS"/>
    <property type="match status" value="1"/>
</dbReference>
<dbReference type="Gene3D" id="3.40.640.10">
    <property type="entry name" value="Type I PLP-dependent aspartate aminotransferase-like (Major domain)"/>
    <property type="match status" value="1"/>
</dbReference>
<evidence type="ECO:0000256" key="3">
    <source>
        <dbReference type="RuleBase" id="RU004508"/>
    </source>
</evidence>
<evidence type="ECO:0000313" key="5">
    <source>
        <dbReference type="Proteomes" id="UP001231362"/>
    </source>
</evidence>
<evidence type="ECO:0000313" key="4">
    <source>
        <dbReference type="EMBL" id="MDQ0155374.1"/>
    </source>
</evidence>
<dbReference type="RefSeq" id="WP_307149936.1">
    <property type="nucleotide sequence ID" value="NZ_JAUSTU010000006.1"/>
</dbReference>
<protein>
    <submittedName>
        <fullName evidence="4">dTDP-4-amino-4,6-dideoxygalactose transaminase</fullName>
    </submittedName>
</protein>
<evidence type="ECO:0000256" key="2">
    <source>
        <dbReference type="ARBA" id="ARBA00037999"/>
    </source>
</evidence>
<comment type="similarity">
    <text evidence="2 3">Belongs to the DegT/DnrJ/EryC1 family.</text>
</comment>
<dbReference type="PANTHER" id="PTHR30244:SF9">
    <property type="entry name" value="PROTEIN RV3402C"/>
    <property type="match status" value="1"/>
</dbReference>
<sequence length="362" mass="41374">MIPVSQPFLPPKDEYDFLITELWNTKWLTNNGPFVQRLEVELRRHLLLPSLHYVSNGTIALQLALKSLGLTKEIITTPFSFVATTTSILWEQCRPVFVDIDPQTLCIDSTKIEAAITEETEAILATHVFGIPCDVEKIEEVATKYGLKIIYDAAHAFGVQYKGRSLLSYGDIAILSFHATKLFHTIEGGAVVNNCGQELEQSLKLLRSFGFTGEEHILVGINGKNSEFHAAMGLCNLKYIEEIILKRKRLSKAYDDLLLNRFARPHIPEDVIYNYSYYPLIFETEEELLSTQCLLRKNGIESRRYFYPSLNELPYLQERHDCPISEKISKRILCLPLFSDLKLEEVDRIATLILEKEMARAL</sequence>
<dbReference type="CDD" id="cd00616">
    <property type="entry name" value="AHBA_syn"/>
    <property type="match status" value="1"/>
</dbReference>
<proteinExistence type="inferred from homology"/>
<comment type="caution">
    <text evidence="4">The sequence shown here is derived from an EMBL/GenBank/DDBJ whole genome shotgun (WGS) entry which is preliminary data.</text>
</comment>
<name>A0ABT9V361_9BACL</name>
<dbReference type="SUPFAM" id="SSF53383">
    <property type="entry name" value="PLP-dependent transferases"/>
    <property type="match status" value="1"/>
</dbReference>
<dbReference type="Pfam" id="PF01041">
    <property type="entry name" value="DegT_DnrJ_EryC1"/>
    <property type="match status" value="1"/>
</dbReference>
<organism evidence="4 5">
    <name type="scientific">Anoxybacillus andreesenii</name>
    <dbReference type="NCBI Taxonomy" id="1325932"/>
    <lineage>
        <taxon>Bacteria</taxon>
        <taxon>Bacillati</taxon>
        <taxon>Bacillota</taxon>
        <taxon>Bacilli</taxon>
        <taxon>Bacillales</taxon>
        <taxon>Anoxybacillaceae</taxon>
        <taxon>Anoxybacillus</taxon>
    </lineage>
</organism>
<dbReference type="EMBL" id="JAUSTU010000006">
    <property type="protein sequence ID" value="MDQ0155374.1"/>
    <property type="molecule type" value="Genomic_DNA"/>
</dbReference>
<evidence type="ECO:0000256" key="1">
    <source>
        <dbReference type="ARBA" id="ARBA00022898"/>
    </source>
</evidence>
<dbReference type="InterPro" id="IPR015424">
    <property type="entry name" value="PyrdxlP-dep_Trfase"/>
</dbReference>
<dbReference type="InterPro" id="IPR015421">
    <property type="entry name" value="PyrdxlP-dep_Trfase_major"/>
</dbReference>
<dbReference type="PANTHER" id="PTHR30244">
    <property type="entry name" value="TRANSAMINASE"/>
    <property type="match status" value="1"/>
</dbReference>
<keyword evidence="1 3" id="KW-0663">Pyridoxal phosphate</keyword>
<keyword evidence="5" id="KW-1185">Reference proteome</keyword>
<dbReference type="Proteomes" id="UP001231362">
    <property type="component" value="Unassembled WGS sequence"/>
</dbReference>
<accession>A0ABT9V361</accession>
<dbReference type="InterPro" id="IPR000653">
    <property type="entry name" value="DegT/StrS_aminotransferase"/>
</dbReference>
<gene>
    <name evidence="4" type="ORF">J2S07_001679</name>
</gene>
<reference evidence="4 5" key="1">
    <citation type="submission" date="2023-07" db="EMBL/GenBank/DDBJ databases">
        <title>Genomic Encyclopedia of Type Strains, Phase IV (KMG-IV): sequencing the most valuable type-strain genomes for metagenomic binning, comparative biology and taxonomic classification.</title>
        <authorList>
            <person name="Goeker M."/>
        </authorList>
    </citation>
    <scope>NUCLEOTIDE SEQUENCE [LARGE SCALE GENOMIC DNA]</scope>
    <source>
        <strain evidence="4 5">DSM 23948</strain>
    </source>
</reference>